<gene>
    <name evidence="5" type="ORF">PFCIRM138_02300</name>
</gene>
<evidence type="ECO:0000256" key="2">
    <source>
        <dbReference type="ARBA" id="ARBA00022723"/>
    </source>
</evidence>
<dbReference type="GO" id="GO:0046872">
    <property type="term" value="F:metal ion binding"/>
    <property type="evidence" value="ECO:0007669"/>
    <property type="project" value="UniProtKB-KW"/>
</dbReference>
<dbReference type="AlphaFoldDB" id="A0A068VQ21"/>
<dbReference type="Gene3D" id="3.40.630.10">
    <property type="entry name" value="Zn peptidases"/>
    <property type="match status" value="1"/>
</dbReference>
<evidence type="ECO:0000256" key="3">
    <source>
        <dbReference type="ARBA" id="ARBA00022801"/>
    </source>
</evidence>
<dbReference type="GO" id="GO:0008233">
    <property type="term" value="F:peptidase activity"/>
    <property type="evidence" value="ECO:0007669"/>
    <property type="project" value="UniProtKB-KW"/>
</dbReference>
<dbReference type="NCBIfam" id="NF005914">
    <property type="entry name" value="PRK07907.1"/>
    <property type="match status" value="1"/>
</dbReference>
<dbReference type="Pfam" id="PF01546">
    <property type="entry name" value="Peptidase_M20"/>
    <property type="match status" value="1"/>
</dbReference>
<keyword evidence="1" id="KW-0645">Protease</keyword>
<dbReference type="RefSeq" id="WP_013160395.1">
    <property type="nucleotide sequence ID" value="NZ_HG975455.1"/>
</dbReference>
<dbReference type="SUPFAM" id="SSF53187">
    <property type="entry name" value="Zn-dependent exopeptidases"/>
    <property type="match status" value="1"/>
</dbReference>
<dbReference type="InterPro" id="IPR051458">
    <property type="entry name" value="Cyt/Met_Dipeptidase"/>
</dbReference>
<dbReference type="PANTHER" id="PTHR43270">
    <property type="entry name" value="BETA-ALA-HIS DIPEPTIDASE"/>
    <property type="match status" value="1"/>
</dbReference>
<keyword evidence="2" id="KW-0479">Metal-binding</keyword>
<proteinExistence type="predicted"/>
<dbReference type="Gene3D" id="3.30.70.360">
    <property type="match status" value="1"/>
</dbReference>
<dbReference type="GO" id="GO:0006508">
    <property type="term" value="P:proteolysis"/>
    <property type="evidence" value="ECO:0007669"/>
    <property type="project" value="UniProtKB-KW"/>
</dbReference>
<feature type="domain" description="Peptidase M20 dimerisation" evidence="4">
    <location>
        <begin position="197"/>
        <end position="346"/>
    </location>
</feature>
<dbReference type="Pfam" id="PF07687">
    <property type="entry name" value="M20_dimer"/>
    <property type="match status" value="1"/>
</dbReference>
<sequence>MASGRDQEVIDQVREVLPGVLDDLRSMVRIPSVSSQAAHAGDITAMADQLVGYLKMLGWDDVRIIEAGGKPAVLAHYPAPEGKPTVCLYSHYDVQPTGDLDAWTSDPFVAVERDGRLYGRGTADDKGGLGVHLAALRAFKGKPPVGVTVLFEGEEEIGSPSLDALLDKYTDELEADAYLICDCGNWEVGTPAFTTSLRGVVDCVVQVSTLDHAIHSGEYGGVAPDALTALCRLMATLHDERGNVAVEGLVSGHAPEQLEYPDARMRAETGVLDGVEFIGDDSFVDRMWNKPSISVIGLDTTPIAVSSNVLIPSASARVSLRVAPGDTAENAREKLFAHLRSHAPWGARVTLSNAEAGEPASLPFEGPIAEEARAAFATAWGTEPVLNGTGGSIGMIASFQRAFPQATILGTAVSDPHSRMHGIDESLHLGDWRKAAASEALLLDRLAR</sequence>
<name>A0A068VQ21_PROFF</name>
<dbReference type="PANTHER" id="PTHR43270:SF12">
    <property type="entry name" value="SUCCINYL-DIAMINOPIMELATE DESUCCINYLASE"/>
    <property type="match status" value="1"/>
</dbReference>
<reference evidence="5" key="1">
    <citation type="submission" date="2014-08" db="EMBL/GenBank/DDBJ databases">
        <authorList>
            <person name="Falentin Helene"/>
        </authorList>
    </citation>
    <scope>NUCLEOTIDE SEQUENCE</scope>
</reference>
<dbReference type="InterPro" id="IPR011650">
    <property type="entry name" value="Peptidase_M20_dimer"/>
</dbReference>
<dbReference type="EMBL" id="LM676386">
    <property type="protein sequence ID" value="CEP25775.1"/>
    <property type="molecule type" value="Genomic_DNA"/>
</dbReference>
<accession>A0A068VQ21</accession>
<keyword evidence="3" id="KW-0378">Hydrolase</keyword>
<protein>
    <submittedName>
        <fullName evidence="5">Zinc metallopeptidase</fullName>
    </submittedName>
</protein>
<evidence type="ECO:0000313" key="5">
    <source>
        <dbReference type="EMBL" id="CEP25775.1"/>
    </source>
</evidence>
<evidence type="ECO:0000259" key="4">
    <source>
        <dbReference type="Pfam" id="PF07687"/>
    </source>
</evidence>
<organism evidence="5">
    <name type="scientific">Propionibacterium freudenreichii subsp. freudenreichii</name>
    <dbReference type="NCBI Taxonomy" id="66712"/>
    <lineage>
        <taxon>Bacteria</taxon>
        <taxon>Bacillati</taxon>
        <taxon>Actinomycetota</taxon>
        <taxon>Actinomycetes</taxon>
        <taxon>Propionibacteriales</taxon>
        <taxon>Propionibacteriaceae</taxon>
        <taxon>Propionibacterium</taxon>
    </lineage>
</organism>
<dbReference type="InterPro" id="IPR002933">
    <property type="entry name" value="Peptidase_M20"/>
</dbReference>
<evidence type="ECO:0000256" key="1">
    <source>
        <dbReference type="ARBA" id="ARBA00022670"/>
    </source>
</evidence>